<feature type="compositionally biased region" description="Basic and acidic residues" evidence="1">
    <location>
        <begin position="235"/>
        <end position="244"/>
    </location>
</feature>
<accession>A0A6G1H147</accession>
<feature type="region of interest" description="Disordered" evidence="1">
    <location>
        <begin position="1"/>
        <end position="24"/>
    </location>
</feature>
<keyword evidence="3" id="KW-1185">Reference proteome</keyword>
<evidence type="ECO:0000313" key="3">
    <source>
        <dbReference type="Proteomes" id="UP000800041"/>
    </source>
</evidence>
<dbReference type="Proteomes" id="UP000800041">
    <property type="component" value="Unassembled WGS sequence"/>
</dbReference>
<dbReference type="OrthoDB" id="3913028at2759"/>
<proteinExistence type="predicted"/>
<feature type="region of interest" description="Disordered" evidence="1">
    <location>
        <begin position="230"/>
        <end position="264"/>
    </location>
</feature>
<sequence length="264" mass="30405">MTSKEEQRSNSTSIPPSQPIPTINLITAPLEVTTSRHSQDKAHERVFIGRRLPTRTTSKKEFNELIKSEKARLARNIARAAQMANVAALPGPEIPLDRRSTSPILVYSINSRQSTVSDHSWTEGRLYEQLCRDPYMRVSRKAIEGKSVVEVYQKDIFNERERDEYKDYPNMSSWIGTIRLDAKERNRTWLYIVSRRNSLYKEHRRPMFDLLESGTLDGVNGSWKRKCITSEENDHEAGQRRDNVRTQGDALLAPPPELARSKSH</sequence>
<reference evidence="2" key="1">
    <citation type="journal article" date="2020" name="Stud. Mycol.">
        <title>101 Dothideomycetes genomes: a test case for predicting lifestyles and emergence of pathogens.</title>
        <authorList>
            <person name="Haridas S."/>
            <person name="Albert R."/>
            <person name="Binder M."/>
            <person name="Bloem J."/>
            <person name="Labutti K."/>
            <person name="Salamov A."/>
            <person name="Andreopoulos B."/>
            <person name="Baker S."/>
            <person name="Barry K."/>
            <person name="Bills G."/>
            <person name="Bluhm B."/>
            <person name="Cannon C."/>
            <person name="Castanera R."/>
            <person name="Culley D."/>
            <person name="Daum C."/>
            <person name="Ezra D."/>
            <person name="Gonzalez J."/>
            <person name="Henrissat B."/>
            <person name="Kuo A."/>
            <person name="Liang C."/>
            <person name="Lipzen A."/>
            <person name="Lutzoni F."/>
            <person name="Magnuson J."/>
            <person name="Mondo S."/>
            <person name="Nolan M."/>
            <person name="Ohm R."/>
            <person name="Pangilinan J."/>
            <person name="Park H.-J."/>
            <person name="Ramirez L."/>
            <person name="Alfaro M."/>
            <person name="Sun H."/>
            <person name="Tritt A."/>
            <person name="Yoshinaga Y."/>
            <person name="Zwiers L.-H."/>
            <person name="Turgeon B."/>
            <person name="Goodwin S."/>
            <person name="Spatafora J."/>
            <person name="Crous P."/>
            <person name="Grigoriev I."/>
        </authorList>
    </citation>
    <scope>NUCLEOTIDE SEQUENCE</scope>
    <source>
        <strain evidence="2">CBS 113979</strain>
    </source>
</reference>
<gene>
    <name evidence="2" type="ORF">K402DRAFT_404204</name>
</gene>
<protein>
    <submittedName>
        <fullName evidence="2">Uncharacterized protein</fullName>
    </submittedName>
</protein>
<feature type="compositionally biased region" description="Low complexity" evidence="1">
    <location>
        <begin position="9"/>
        <end position="24"/>
    </location>
</feature>
<organism evidence="2 3">
    <name type="scientific">Aulographum hederae CBS 113979</name>
    <dbReference type="NCBI Taxonomy" id="1176131"/>
    <lineage>
        <taxon>Eukaryota</taxon>
        <taxon>Fungi</taxon>
        <taxon>Dikarya</taxon>
        <taxon>Ascomycota</taxon>
        <taxon>Pezizomycotina</taxon>
        <taxon>Dothideomycetes</taxon>
        <taxon>Pleosporomycetidae</taxon>
        <taxon>Aulographales</taxon>
        <taxon>Aulographaceae</taxon>
    </lineage>
</organism>
<evidence type="ECO:0000256" key="1">
    <source>
        <dbReference type="SAM" id="MobiDB-lite"/>
    </source>
</evidence>
<dbReference type="AlphaFoldDB" id="A0A6G1H147"/>
<name>A0A6G1H147_9PEZI</name>
<dbReference type="EMBL" id="ML977155">
    <property type="protein sequence ID" value="KAF1986905.1"/>
    <property type="molecule type" value="Genomic_DNA"/>
</dbReference>
<evidence type="ECO:0000313" key="2">
    <source>
        <dbReference type="EMBL" id="KAF1986905.1"/>
    </source>
</evidence>